<dbReference type="GO" id="GO:1901359">
    <property type="term" value="F:tungstate binding"/>
    <property type="evidence" value="ECO:0007669"/>
    <property type="project" value="UniProtKB-ARBA"/>
</dbReference>
<evidence type="ECO:0000256" key="4">
    <source>
        <dbReference type="ARBA" id="ARBA00022729"/>
    </source>
</evidence>
<dbReference type="AlphaFoldDB" id="A0A521AEC6"/>
<dbReference type="PANTHER" id="PTHR30632">
    <property type="entry name" value="MOLYBDATE-BINDING PERIPLASMIC PROTEIN"/>
    <property type="match status" value="1"/>
</dbReference>
<dbReference type="Proteomes" id="UP000317315">
    <property type="component" value="Unassembled WGS sequence"/>
</dbReference>
<name>A0A521AEC6_9BACT</name>
<evidence type="ECO:0000256" key="5">
    <source>
        <dbReference type="ARBA" id="ARBA00062515"/>
    </source>
</evidence>
<dbReference type="GO" id="GO:0046872">
    <property type="term" value="F:metal ion binding"/>
    <property type="evidence" value="ECO:0007669"/>
    <property type="project" value="UniProtKB-KW"/>
</dbReference>
<dbReference type="OrthoDB" id="9785015at2"/>
<evidence type="ECO:0000256" key="3">
    <source>
        <dbReference type="ARBA" id="ARBA00022723"/>
    </source>
</evidence>
<gene>
    <name evidence="7" type="ORF">SAMN06269117_10179</name>
</gene>
<keyword evidence="3 6" id="KW-0479">Metal-binding</keyword>
<dbReference type="PANTHER" id="PTHR30632:SF0">
    <property type="entry name" value="SULFATE-BINDING PROTEIN"/>
    <property type="match status" value="1"/>
</dbReference>
<feature type="binding site" evidence="6">
    <location>
        <position position="170"/>
    </location>
    <ligand>
        <name>molybdate</name>
        <dbReference type="ChEBI" id="CHEBI:36264"/>
    </ligand>
</feature>
<organism evidence="7 8">
    <name type="scientific">Balnearium lithotrophicum</name>
    <dbReference type="NCBI Taxonomy" id="223788"/>
    <lineage>
        <taxon>Bacteria</taxon>
        <taxon>Pseudomonadati</taxon>
        <taxon>Aquificota</taxon>
        <taxon>Aquificia</taxon>
        <taxon>Desulfurobacteriales</taxon>
        <taxon>Desulfurobacteriaceae</taxon>
        <taxon>Balnearium</taxon>
    </lineage>
</organism>
<comment type="similarity">
    <text evidence="1">Belongs to the bacterial solute-binding protein ModA family.</text>
</comment>
<proteinExistence type="inferred from homology"/>
<dbReference type="InterPro" id="IPR050682">
    <property type="entry name" value="ModA/WtpA"/>
</dbReference>
<dbReference type="GO" id="GO:0015689">
    <property type="term" value="P:molybdate ion transport"/>
    <property type="evidence" value="ECO:0007669"/>
    <property type="project" value="InterPro"/>
</dbReference>
<keyword evidence="2 6" id="KW-0500">Molybdenum</keyword>
<protein>
    <submittedName>
        <fullName evidence="7">Molybdate transport system substrate-binding protein</fullName>
    </submittedName>
</protein>
<feature type="binding site" evidence="6">
    <location>
        <position position="51"/>
    </location>
    <ligand>
        <name>molybdate</name>
        <dbReference type="ChEBI" id="CHEBI:36264"/>
    </ligand>
</feature>
<keyword evidence="4" id="KW-0732">Signal</keyword>
<evidence type="ECO:0000256" key="2">
    <source>
        <dbReference type="ARBA" id="ARBA00022505"/>
    </source>
</evidence>
<dbReference type="SUPFAM" id="SSF53850">
    <property type="entry name" value="Periplasmic binding protein-like II"/>
    <property type="match status" value="1"/>
</dbReference>
<dbReference type="Gene3D" id="3.40.190.10">
    <property type="entry name" value="Periplasmic binding protein-like II"/>
    <property type="match status" value="2"/>
</dbReference>
<evidence type="ECO:0000313" key="8">
    <source>
        <dbReference type="Proteomes" id="UP000317315"/>
    </source>
</evidence>
<dbReference type="InterPro" id="IPR005950">
    <property type="entry name" value="ModA"/>
</dbReference>
<dbReference type="RefSeq" id="WP_142933418.1">
    <property type="nucleotide sequence ID" value="NZ_FXTM01000001.1"/>
</dbReference>
<dbReference type="PIRSF" id="PIRSF004846">
    <property type="entry name" value="ModA"/>
    <property type="match status" value="1"/>
</dbReference>
<dbReference type="EMBL" id="FXTM01000001">
    <property type="protein sequence ID" value="SMO33126.1"/>
    <property type="molecule type" value="Genomic_DNA"/>
</dbReference>
<dbReference type="FunFam" id="3.40.190.10:FF:000035">
    <property type="entry name" value="Molybdate ABC transporter substrate-binding protein"/>
    <property type="match status" value="1"/>
</dbReference>
<comment type="subunit">
    <text evidence="5">The complex is composed of two ATP-binding proteins (ModC), two transmembrane proteins (ModB) and a solute-binding protein (ModA).</text>
</comment>
<dbReference type="Pfam" id="PF13531">
    <property type="entry name" value="SBP_bac_11"/>
    <property type="match status" value="1"/>
</dbReference>
<keyword evidence="8" id="KW-1185">Reference proteome</keyword>
<dbReference type="GO" id="GO:0030973">
    <property type="term" value="F:molybdate ion binding"/>
    <property type="evidence" value="ECO:0007669"/>
    <property type="project" value="UniProtKB-ARBA"/>
</dbReference>
<reference evidence="7 8" key="1">
    <citation type="submission" date="2017-05" db="EMBL/GenBank/DDBJ databases">
        <authorList>
            <person name="Varghese N."/>
            <person name="Submissions S."/>
        </authorList>
    </citation>
    <scope>NUCLEOTIDE SEQUENCE [LARGE SCALE GENOMIC DNA]</scope>
    <source>
        <strain evidence="7 8">DSM 16304</strain>
    </source>
</reference>
<evidence type="ECO:0000313" key="7">
    <source>
        <dbReference type="EMBL" id="SMO33126.1"/>
    </source>
</evidence>
<feature type="binding site" evidence="6">
    <location>
        <position position="152"/>
    </location>
    <ligand>
        <name>molybdate</name>
        <dbReference type="ChEBI" id="CHEBI:36264"/>
    </ligand>
</feature>
<sequence>MVVRRLLLIIALIPLLFSNSKSGEVTVFAAMGAKELLKKIAGKETFSFSSSGKLVKQIELGAPCDVYISASKYWIDYGIKKGLIRKETVKPFMRTKLVLIAPKDTKEDSLLSGGRIAVGNSFAPVGKYAVETLKNLGIYKKLKSRLVFSPTVRQITVWVMTGNVDFGIVYYSDYLLYKDRVRLVKIYPDNLYSPINFYVGCVKGGNLKECLEFEGKLLKTPNSTYESLGFEKVENGS</sequence>
<accession>A0A521AEC6</accession>
<evidence type="ECO:0000256" key="6">
    <source>
        <dbReference type="PIRSR" id="PIRSR004846-1"/>
    </source>
</evidence>
<evidence type="ECO:0000256" key="1">
    <source>
        <dbReference type="ARBA" id="ARBA00009175"/>
    </source>
</evidence>
<dbReference type="NCBIfam" id="TIGR01256">
    <property type="entry name" value="modA"/>
    <property type="match status" value="1"/>
</dbReference>